<evidence type="ECO:0000313" key="2">
    <source>
        <dbReference type="EMBL" id="RDW94806.1"/>
    </source>
</evidence>
<comment type="caution">
    <text evidence="2">The sequence shown here is derived from an EMBL/GenBank/DDBJ whole genome shotgun (WGS) entry which is preliminary data.</text>
</comment>
<sequence>MSSQLQPGLLSLGKKASYPHGHSQILQPHPQVRSTTSIETEVSHDPDSGLNSLLLSIPSSPGSPATSIPSASLALSPNSNSSFSSKHDLPVPGTKTSKPVPKRLRRPPRKLLENFKKSKIISIQKRDGTPHPWKLRAPSIKAKTPKAFSKQESIDKREKTQSVKHESSFEVGCPKRKSHAAVHDGEEAFGQELEQKLITAVSQIGLPGKMEGITFKGFISWIRLGETVERPVEFSFLGNDQSYPSWE</sequence>
<accession>A0A3D8T8D8</accession>
<evidence type="ECO:0000313" key="3">
    <source>
        <dbReference type="Proteomes" id="UP000256328"/>
    </source>
</evidence>
<proteinExistence type="predicted"/>
<gene>
    <name evidence="2" type="ORF">BP5796_00569</name>
</gene>
<keyword evidence="3" id="KW-1185">Reference proteome</keyword>
<reference evidence="2 3" key="1">
    <citation type="journal article" date="2018" name="IMA Fungus">
        <title>IMA Genome-F 9: Draft genome sequence of Annulohypoxylon stygium, Aspergillus mulundensis, Berkeleyomyces basicola (syn. Thielaviopsis basicola), Ceratocystis smalleyi, two Cercospora beticola strains, Coleophoma cylindrospora, Fusarium fracticaudum, Phialophora cf. hyalina, and Morchella septimelata.</title>
        <authorList>
            <person name="Wingfield B.D."/>
            <person name="Bills G.F."/>
            <person name="Dong Y."/>
            <person name="Huang W."/>
            <person name="Nel W.J."/>
            <person name="Swalarsk-Parry B.S."/>
            <person name="Vaghefi N."/>
            <person name="Wilken P.M."/>
            <person name="An Z."/>
            <person name="de Beer Z.W."/>
            <person name="De Vos L."/>
            <person name="Chen L."/>
            <person name="Duong T.A."/>
            <person name="Gao Y."/>
            <person name="Hammerbacher A."/>
            <person name="Kikkert J.R."/>
            <person name="Li Y."/>
            <person name="Li H."/>
            <person name="Li K."/>
            <person name="Li Q."/>
            <person name="Liu X."/>
            <person name="Ma X."/>
            <person name="Naidoo K."/>
            <person name="Pethybridge S.J."/>
            <person name="Sun J."/>
            <person name="Steenkamp E.T."/>
            <person name="van der Nest M.A."/>
            <person name="van Wyk S."/>
            <person name="Wingfield M.J."/>
            <person name="Xiong C."/>
            <person name="Yue Q."/>
            <person name="Zhang X."/>
        </authorList>
    </citation>
    <scope>NUCLEOTIDE SEQUENCE [LARGE SCALE GENOMIC DNA]</scope>
    <source>
        <strain evidence="2 3">BP5796</strain>
    </source>
</reference>
<feature type="compositionally biased region" description="Low complexity" evidence="1">
    <location>
        <begin position="48"/>
        <end position="84"/>
    </location>
</feature>
<dbReference type="Proteomes" id="UP000256328">
    <property type="component" value="Unassembled WGS sequence"/>
</dbReference>
<dbReference type="AlphaFoldDB" id="A0A3D8T8D8"/>
<feature type="region of interest" description="Disordered" evidence="1">
    <location>
        <begin position="1"/>
        <end position="107"/>
    </location>
</feature>
<organism evidence="2 3">
    <name type="scientific">Coleophoma crateriformis</name>
    <dbReference type="NCBI Taxonomy" id="565419"/>
    <lineage>
        <taxon>Eukaryota</taxon>
        <taxon>Fungi</taxon>
        <taxon>Dikarya</taxon>
        <taxon>Ascomycota</taxon>
        <taxon>Pezizomycotina</taxon>
        <taxon>Leotiomycetes</taxon>
        <taxon>Helotiales</taxon>
        <taxon>Dermateaceae</taxon>
        <taxon>Coleophoma</taxon>
    </lineage>
</organism>
<feature type="compositionally biased region" description="Basic and acidic residues" evidence="1">
    <location>
        <begin position="152"/>
        <end position="168"/>
    </location>
</feature>
<protein>
    <submittedName>
        <fullName evidence="2">Uncharacterized protein</fullName>
    </submittedName>
</protein>
<feature type="compositionally biased region" description="Low complexity" evidence="1">
    <location>
        <begin position="1"/>
        <end position="13"/>
    </location>
</feature>
<evidence type="ECO:0000256" key="1">
    <source>
        <dbReference type="SAM" id="MobiDB-lite"/>
    </source>
</evidence>
<name>A0A3D8T8D8_9HELO</name>
<feature type="region of interest" description="Disordered" evidence="1">
    <location>
        <begin position="152"/>
        <end position="177"/>
    </location>
</feature>
<dbReference type="EMBL" id="PDLN01000001">
    <property type="protein sequence ID" value="RDW94806.1"/>
    <property type="molecule type" value="Genomic_DNA"/>
</dbReference>